<sequence length="289" mass="34483">MKKNNLISFLLLLFLVSCNSQEKVKVKKGHIKSTKEIEYNLVNNIVTYSKGERVSLTGFGQDHIENFDSLGNLKETYSISNLSPDLKFVLRSKYEYNKKNQLVSEIRYTDKNTVFSTTTCKYDKKNRLEKEEYIVSKNRAGYQSSLQVYMYDKNPILKADLLLDTITNKYEVNHYELIKKDKNNNILETIYQDADDKTYREEYHKYDKNNNCISTTFVEQRFEEEKEKSTFDYEYNSHNDIVKSLYKTKKYESVTKYQYEYDKYGNWIIKKVIKDDGTGSYFEREISYY</sequence>
<organism evidence="1 2">
    <name type="scientific">Flavobacterium hercynium</name>
    <dbReference type="NCBI Taxonomy" id="387094"/>
    <lineage>
        <taxon>Bacteria</taxon>
        <taxon>Pseudomonadati</taxon>
        <taxon>Bacteroidota</taxon>
        <taxon>Flavobacteriia</taxon>
        <taxon>Flavobacteriales</taxon>
        <taxon>Flavobacteriaceae</taxon>
        <taxon>Flavobacterium</taxon>
    </lineage>
</organism>
<evidence type="ECO:0000313" key="2">
    <source>
        <dbReference type="Proteomes" id="UP000198345"/>
    </source>
</evidence>
<dbReference type="Gene3D" id="2.180.10.10">
    <property type="entry name" value="RHS repeat-associated core"/>
    <property type="match status" value="1"/>
</dbReference>
<comment type="caution">
    <text evidence="1">The sequence shown here is derived from an EMBL/GenBank/DDBJ whole genome shotgun (WGS) entry which is preliminary data.</text>
</comment>
<name>A0A226GZ09_9FLAO</name>
<accession>A0A226GZ09</accession>
<dbReference type="Proteomes" id="UP000198345">
    <property type="component" value="Unassembled WGS sequence"/>
</dbReference>
<protein>
    <recommendedName>
        <fullName evidence="3">Sugar-binding protein</fullName>
    </recommendedName>
</protein>
<dbReference type="PROSITE" id="PS51257">
    <property type="entry name" value="PROKAR_LIPOPROTEIN"/>
    <property type="match status" value="1"/>
</dbReference>
<dbReference type="RefSeq" id="WP_089050995.1">
    <property type="nucleotide sequence ID" value="NZ_FXTV01000006.1"/>
</dbReference>
<dbReference type="OrthoDB" id="1046747at2"/>
<dbReference type="EMBL" id="MUGW01000036">
    <property type="protein sequence ID" value="OXA87253.1"/>
    <property type="molecule type" value="Genomic_DNA"/>
</dbReference>
<evidence type="ECO:0000313" key="1">
    <source>
        <dbReference type="EMBL" id="OXA87253.1"/>
    </source>
</evidence>
<evidence type="ECO:0008006" key="3">
    <source>
        <dbReference type="Google" id="ProtNLM"/>
    </source>
</evidence>
<keyword evidence="2" id="KW-1185">Reference proteome</keyword>
<gene>
    <name evidence="1" type="ORF">B0A66_16695</name>
</gene>
<proteinExistence type="predicted"/>
<reference evidence="1 2" key="1">
    <citation type="submission" date="2016-11" db="EMBL/GenBank/DDBJ databases">
        <title>Whole genomes of Flavobacteriaceae.</title>
        <authorList>
            <person name="Stine C."/>
            <person name="Li C."/>
            <person name="Tadesse D."/>
        </authorList>
    </citation>
    <scope>NUCLEOTIDE SEQUENCE [LARGE SCALE GENOMIC DNA]</scope>
    <source>
        <strain evidence="1 2">DSM 18292</strain>
    </source>
</reference>
<dbReference type="AlphaFoldDB" id="A0A226GZ09"/>